<evidence type="ECO:0000313" key="9">
    <source>
        <dbReference type="Proteomes" id="UP001620626"/>
    </source>
</evidence>
<keyword evidence="3" id="KW-0539">Nucleus</keyword>
<feature type="domain" description="Helicase C-terminal" evidence="6">
    <location>
        <begin position="492"/>
        <end position="648"/>
    </location>
</feature>
<dbReference type="PROSITE" id="PS51192">
    <property type="entry name" value="HELICASE_ATP_BIND_1"/>
    <property type="match status" value="1"/>
</dbReference>
<dbReference type="PROSITE" id="PS51194">
    <property type="entry name" value="HELICASE_CTER"/>
    <property type="match status" value="1"/>
</dbReference>
<gene>
    <name evidence="8" type="ORF">niasHT_030668</name>
</gene>
<evidence type="ECO:0000256" key="1">
    <source>
        <dbReference type="ARBA" id="ARBA00004123"/>
    </source>
</evidence>
<name>A0ABD2HNT3_9BILA</name>
<dbReference type="InterPro" id="IPR049730">
    <property type="entry name" value="SNF2/RAD54-like_C"/>
</dbReference>
<keyword evidence="2" id="KW-0378">Hydrolase</keyword>
<evidence type="ECO:0000313" key="8">
    <source>
        <dbReference type="EMBL" id="KAL3068377.1"/>
    </source>
</evidence>
<dbReference type="PANTHER" id="PTHR45766">
    <property type="entry name" value="DNA ANNEALING HELICASE AND ENDONUCLEASE ZRANB3 FAMILY MEMBER"/>
    <property type="match status" value="1"/>
</dbReference>
<dbReference type="InterPro" id="IPR001650">
    <property type="entry name" value="Helicase_C-like"/>
</dbReference>
<dbReference type="PANTHER" id="PTHR45766:SF6">
    <property type="entry name" value="SWI_SNF-RELATED MATRIX-ASSOCIATED ACTIN-DEPENDENT REGULATOR OF CHROMATIN SUBFAMILY A-LIKE PROTEIN 1"/>
    <property type="match status" value="1"/>
</dbReference>
<comment type="similarity">
    <text evidence="4">Belongs to the SNF2/RAD54 helicase family. SMARCAL1 subfamily.</text>
</comment>
<dbReference type="CDD" id="cd18793">
    <property type="entry name" value="SF2_C_SNF"/>
    <property type="match status" value="1"/>
</dbReference>
<keyword evidence="9" id="KW-1185">Reference proteome</keyword>
<dbReference type="SUPFAM" id="SSF52540">
    <property type="entry name" value="P-loop containing nucleoside triphosphate hydrolases"/>
    <property type="match status" value="2"/>
</dbReference>
<dbReference type="PROSITE" id="PS51467">
    <property type="entry name" value="HARP"/>
    <property type="match status" value="1"/>
</dbReference>
<evidence type="ECO:0000259" key="6">
    <source>
        <dbReference type="PROSITE" id="PS51194"/>
    </source>
</evidence>
<organism evidence="8 9">
    <name type="scientific">Heterodera trifolii</name>
    <dbReference type="NCBI Taxonomy" id="157864"/>
    <lineage>
        <taxon>Eukaryota</taxon>
        <taxon>Metazoa</taxon>
        <taxon>Ecdysozoa</taxon>
        <taxon>Nematoda</taxon>
        <taxon>Chromadorea</taxon>
        <taxon>Rhabditida</taxon>
        <taxon>Tylenchina</taxon>
        <taxon>Tylenchomorpha</taxon>
        <taxon>Tylenchoidea</taxon>
        <taxon>Heteroderidae</taxon>
        <taxon>Heteroderinae</taxon>
        <taxon>Heterodera</taxon>
    </lineage>
</organism>
<dbReference type="EMBL" id="JBICBT010001408">
    <property type="protein sequence ID" value="KAL3068377.1"/>
    <property type="molecule type" value="Genomic_DNA"/>
</dbReference>
<dbReference type="InterPro" id="IPR000330">
    <property type="entry name" value="SNF2_N"/>
</dbReference>
<sequence length="693" mass="77990">MSFPTQSCSTTIQLTDEQRERIKQNRERALRIQAEKAEQRTTLKQGPTAAASQLFPHVGGMAISNNKPPPPIGERRVCPRPIQIQPPITTKNFNSPRPSTSSVQKVLVQMDFSLINANRFKVQFTPFNSDVVDKLKSIPSRSFNADDKTWSFLIDDYEATKKALNGLNRTVNLKLAEIPFDVRRLFLSKTTVKPKVNLAKIGQHLLDSLFSFQRSGVSVGIERDGRILIADEMGLGKSIQALAIANYYRNEWPLLIVCPSSVKYAWMGQFKRFMPDANVYVIEKQSDPLPISRNTSVAIVLSYDLMVSKAKQLKSNSIYVVVFDECHLLKEQTTQRTKVAFELSKIANRVILLSGTPALSRPSELFTQVRMIDPKIFPSWVKYAVRYCGGKKGKFGFDAKGRSNPDELKTVMDKIMIRRLKKDVLDDLPEKRREVVYLSGDAIDAKIRELKKARDACEQANRYSDAKTKKETFAEYYVQTGLVKMRAVAEHVVDTYFHEEGADRKVLVFAHHLAVLDTLGVAMARAGVQYIRIDGATPAHDRALYCEQFQSDRRTKAALLSITAAGTGITLTAASVVVFAELYWNPSLMIQAEDRAHRVGQKDSVHVQYLLARKTADMDIWSLVGSKLKVLGEVNLSNETYRGIENSEKYCGASSLITDFFNVMNCGDDNGEPVTKRIKPMDFGVTKNEIRHL</sequence>
<dbReference type="SMART" id="SM00487">
    <property type="entry name" value="DEXDc"/>
    <property type="match status" value="1"/>
</dbReference>
<reference evidence="8 9" key="1">
    <citation type="submission" date="2024-10" db="EMBL/GenBank/DDBJ databases">
        <authorList>
            <person name="Kim D."/>
        </authorList>
    </citation>
    <scope>NUCLEOTIDE SEQUENCE [LARGE SCALE GENOMIC DNA]</scope>
    <source>
        <strain evidence="8">BH-2024</strain>
    </source>
</reference>
<dbReference type="Pfam" id="PF00176">
    <property type="entry name" value="SNF2-rel_dom"/>
    <property type="match status" value="1"/>
</dbReference>
<dbReference type="Pfam" id="PF00271">
    <property type="entry name" value="Helicase_C"/>
    <property type="match status" value="1"/>
</dbReference>
<feature type="domain" description="HARP" evidence="7">
    <location>
        <begin position="102"/>
        <end position="179"/>
    </location>
</feature>
<protein>
    <recommendedName>
        <fullName evidence="10">SWI/SNF-related matrix-associated actin-dependent regulator of chromatin subfamily A-like protein 1</fullName>
    </recommendedName>
</protein>
<proteinExistence type="inferred from homology"/>
<dbReference type="InterPro" id="IPR010003">
    <property type="entry name" value="HARP_dom"/>
</dbReference>
<dbReference type="GO" id="GO:0016787">
    <property type="term" value="F:hydrolase activity"/>
    <property type="evidence" value="ECO:0007669"/>
    <property type="project" value="UniProtKB-KW"/>
</dbReference>
<dbReference type="Gene3D" id="3.40.50.10810">
    <property type="entry name" value="Tandem AAA-ATPase domain"/>
    <property type="match status" value="1"/>
</dbReference>
<evidence type="ECO:0008006" key="10">
    <source>
        <dbReference type="Google" id="ProtNLM"/>
    </source>
</evidence>
<dbReference type="CDD" id="cd18010">
    <property type="entry name" value="DEXHc_HARP_SMARCAL1"/>
    <property type="match status" value="1"/>
</dbReference>
<evidence type="ECO:0000256" key="3">
    <source>
        <dbReference type="ARBA" id="ARBA00023242"/>
    </source>
</evidence>
<dbReference type="Gene3D" id="3.40.50.300">
    <property type="entry name" value="P-loop containing nucleotide triphosphate hydrolases"/>
    <property type="match status" value="1"/>
</dbReference>
<dbReference type="SMART" id="SM00490">
    <property type="entry name" value="HELICc"/>
    <property type="match status" value="1"/>
</dbReference>
<evidence type="ECO:0000256" key="4">
    <source>
        <dbReference type="PROSITE-ProRule" id="PRU00800"/>
    </source>
</evidence>
<evidence type="ECO:0000259" key="7">
    <source>
        <dbReference type="PROSITE" id="PS51467"/>
    </source>
</evidence>
<dbReference type="Proteomes" id="UP001620626">
    <property type="component" value="Unassembled WGS sequence"/>
</dbReference>
<dbReference type="InterPro" id="IPR038718">
    <property type="entry name" value="SNF2-like_sf"/>
</dbReference>
<accession>A0ABD2HNT3</accession>
<comment type="caution">
    <text evidence="8">The sequence shown here is derived from an EMBL/GenBank/DDBJ whole genome shotgun (WGS) entry which is preliminary data.</text>
</comment>
<dbReference type="AlphaFoldDB" id="A0ABD2HNT3"/>
<dbReference type="Pfam" id="PF07443">
    <property type="entry name" value="HARP"/>
    <property type="match status" value="1"/>
</dbReference>
<evidence type="ECO:0000259" key="5">
    <source>
        <dbReference type="PROSITE" id="PS51192"/>
    </source>
</evidence>
<dbReference type="InterPro" id="IPR027417">
    <property type="entry name" value="P-loop_NTPase"/>
</dbReference>
<evidence type="ECO:0000256" key="2">
    <source>
        <dbReference type="ARBA" id="ARBA00022801"/>
    </source>
</evidence>
<feature type="domain" description="Helicase ATP-binding" evidence="5">
    <location>
        <begin position="218"/>
        <end position="375"/>
    </location>
</feature>
<comment type="subcellular location">
    <subcellularLocation>
        <location evidence="1">Nucleus</location>
    </subcellularLocation>
</comment>
<dbReference type="GO" id="GO:0005634">
    <property type="term" value="C:nucleus"/>
    <property type="evidence" value="ECO:0007669"/>
    <property type="project" value="UniProtKB-SubCell"/>
</dbReference>
<dbReference type="InterPro" id="IPR014001">
    <property type="entry name" value="Helicase_ATP-bd"/>
</dbReference>